<dbReference type="PANTHER" id="PTHR36578:SF1">
    <property type="entry name" value="APPLE DOMAIN-CONTAINING PROTEIN"/>
    <property type="match status" value="1"/>
</dbReference>
<sequence>MDIYIQQQDFRRLKHASNPSPAAQSGFSGPVTFNGAIQAPSGSTYIGVKFEAGTELDVAFCAQQCLENTAYDKAHPNSDGSYMPCNFFNAYLGYTNGQIDGTHCAEYTTTYGSPYDTNVGQYQNGAYYAVECSFGYSLTPQDCGSIECGSSSSSAPATSATSSMTVSSPIFSSTAPSSTKPASSTAGTPTSLTSSTPAPTTMSTMTKNRQSKTPVVLTSTTDVITTEIVYTTVTSCPVSTTTHHNGGSTSVETITSTSTFLTTDTVTTCGKCTVTTPIFSPPAPASTTTEQAWTAISTTASSTSQQAWSTSPAASQQTSSPPQNSVTQAAPVKPSTTMATMTKGQGSSW</sequence>
<dbReference type="GeneID" id="59337373"/>
<feature type="compositionally biased region" description="Polar residues" evidence="1">
    <location>
        <begin position="205"/>
        <end position="215"/>
    </location>
</feature>
<dbReference type="AlphaFoldDB" id="A0A8H6CM96"/>
<name>A0A8H6CM96_9LECA</name>
<dbReference type="Proteomes" id="UP000593566">
    <property type="component" value="Unassembled WGS sequence"/>
</dbReference>
<dbReference type="EMBL" id="JACCJB010000006">
    <property type="protein sequence ID" value="KAF6226112.1"/>
    <property type="molecule type" value="Genomic_DNA"/>
</dbReference>
<gene>
    <name evidence="2" type="ORF">HO133_008978</name>
</gene>
<feature type="compositionally biased region" description="Low complexity" evidence="1">
    <location>
        <begin position="296"/>
        <end position="323"/>
    </location>
</feature>
<protein>
    <submittedName>
        <fullName evidence="2">Uncharacterized protein</fullName>
    </submittedName>
</protein>
<feature type="compositionally biased region" description="Low complexity" evidence="1">
    <location>
        <begin position="170"/>
        <end position="204"/>
    </location>
</feature>
<proteinExistence type="predicted"/>
<accession>A0A8H6CM96</accession>
<evidence type="ECO:0000313" key="2">
    <source>
        <dbReference type="EMBL" id="KAF6226112.1"/>
    </source>
</evidence>
<keyword evidence="3" id="KW-1185">Reference proteome</keyword>
<comment type="caution">
    <text evidence="2">The sequence shown here is derived from an EMBL/GenBank/DDBJ whole genome shotgun (WGS) entry which is preliminary data.</text>
</comment>
<dbReference type="RefSeq" id="XP_037154665.1">
    <property type="nucleotide sequence ID" value="XM_037299839.1"/>
</dbReference>
<evidence type="ECO:0000313" key="3">
    <source>
        <dbReference type="Proteomes" id="UP000593566"/>
    </source>
</evidence>
<dbReference type="PANTHER" id="PTHR36578">
    <property type="entry name" value="CHROMOSOME 15, WHOLE GENOME SHOTGUN SEQUENCE"/>
    <property type="match status" value="1"/>
</dbReference>
<reference evidence="2 3" key="1">
    <citation type="journal article" date="2020" name="Genomics">
        <title>Complete, high-quality genomes from long-read metagenomic sequencing of two wolf lichen thalli reveals enigmatic genome architecture.</title>
        <authorList>
            <person name="McKenzie S.K."/>
            <person name="Walston R.F."/>
            <person name="Allen J.L."/>
        </authorList>
    </citation>
    <scope>NUCLEOTIDE SEQUENCE [LARGE SCALE GENOMIC DNA]</scope>
    <source>
        <strain evidence="2">WasteWater1</strain>
    </source>
</reference>
<feature type="compositionally biased region" description="Polar residues" evidence="1">
    <location>
        <begin position="324"/>
        <end position="349"/>
    </location>
</feature>
<evidence type="ECO:0000256" key="1">
    <source>
        <dbReference type="SAM" id="MobiDB-lite"/>
    </source>
</evidence>
<organism evidence="2 3">
    <name type="scientific">Letharia lupina</name>
    <dbReference type="NCBI Taxonomy" id="560253"/>
    <lineage>
        <taxon>Eukaryota</taxon>
        <taxon>Fungi</taxon>
        <taxon>Dikarya</taxon>
        <taxon>Ascomycota</taxon>
        <taxon>Pezizomycotina</taxon>
        <taxon>Lecanoromycetes</taxon>
        <taxon>OSLEUM clade</taxon>
        <taxon>Lecanoromycetidae</taxon>
        <taxon>Lecanorales</taxon>
        <taxon>Lecanorineae</taxon>
        <taxon>Parmeliaceae</taxon>
        <taxon>Letharia</taxon>
    </lineage>
</organism>
<feature type="region of interest" description="Disordered" evidence="1">
    <location>
        <begin position="296"/>
        <end position="349"/>
    </location>
</feature>
<feature type="region of interest" description="Disordered" evidence="1">
    <location>
        <begin position="170"/>
        <end position="215"/>
    </location>
</feature>